<evidence type="ECO:0000313" key="3">
    <source>
        <dbReference type="Proteomes" id="UP001500443"/>
    </source>
</evidence>
<sequence length="244" mass="24994">MWVCFALVAWAAALLTCGRLVLVGSVAAAQPEPAPAQVRGAPELTLYEAAFLAGGPHRVVDVTLVALARERRLLLAHTGWATVVDPQGRDPVERAVIAAAGEGGQNTIPAIRAAACSAEAVRDLDDGLAAAGLAVPRPIRSAVRAAVRQVRGAGLVVLGAGTAALALRAPEQEPIAGWFVLPLILVCGCLAIARLEVGEYTRWATPDGRGLLATVDAGDSLLTGLAVHGPAALPDPDMRAALAR</sequence>
<proteinExistence type="predicted"/>
<dbReference type="RefSeq" id="WP_344291744.1">
    <property type="nucleotide sequence ID" value="NZ_BAAAPF010000167.1"/>
</dbReference>
<dbReference type="NCBIfam" id="TIGR04222">
    <property type="entry name" value="near_uncomplex"/>
    <property type="match status" value="1"/>
</dbReference>
<feature type="transmembrane region" description="Helical" evidence="1">
    <location>
        <begin position="175"/>
        <end position="193"/>
    </location>
</feature>
<organism evidence="2 3">
    <name type="scientific">Streptomyces synnematoformans</name>
    <dbReference type="NCBI Taxonomy" id="415721"/>
    <lineage>
        <taxon>Bacteria</taxon>
        <taxon>Bacillati</taxon>
        <taxon>Actinomycetota</taxon>
        <taxon>Actinomycetes</taxon>
        <taxon>Kitasatosporales</taxon>
        <taxon>Streptomycetaceae</taxon>
        <taxon>Streptomyces</taxon>
    </lineage>
</organism>
<accession>A0ABN2Z1L1</accession>
<evidence type="ECO:0000313" key="2">
    <source>
        <dbReference type="EMBL" id="GAA2135388.1"/>
    </source>
</evidence>
<name>A0ABN2Z1L1_9ACTN</name>
<dbReference type="InterPro" id="IPR026467">
    <property type="entry name" value="Ser/Gly_Cys_C_dom"/>
</dbReference>
<keyword evidence="1" id="KW-1133">Transmembrane helix</keyword>
<keyword evidence="3" id="KW-1185">Reference proteome</keyword>
<comment type="caution">
    <text evidence="2">The sequence shown here is derived from an EMBL/GenBank/DDBJ whole genome shotgun (WGS) entry which is preliminary data.</text>
</comment>
<reference evidence="2 3" key="1">
    <citation type="journal article" date="2019" name="Int. J. Syst. Evol. Microbiol.">
        <title>The Global Catalogue of Microorganisms (GCM) 10K type strain sequencing project: providing services to taxonomists for standard genome sequencing and annotation.</title>
        <authorList>
            <consortium name="The Broad Institute Genomics Platform"/>
            <consortium name="The Broad Institute Genome Sequencing Center for Infectious Disease"/>
            <person name="Wu L."/>
            <person name="Ma J."/>
        </authorList>
    </citation>
    <scope>NUCLEOTIDE SEQUENCE [LARGE SCALE GENOMIC DNA]</scope>
    <source>
        <strain evidence="2 3">JCM 15481</strain>
    </source>
</reference>
<keyword evidence="1" id="KW-0472">Membrane</keyword>
<dbReference type="Proteomes" id="UP001500443">
    <property type="component" value="Unassembled WGS sequence"/>
</dbReference>
<keyword evidence="1" id="KW-0812">Transmembrane</keyword>
<dbReference type="EMBL" id="BAAAPF010000167">
    <property type="protein sequence ID" value="GAA2135388.1"/>
    <property type="molecule type" value="Genomic_DNA"/>
</dbReference>
<evidence type="ECO:0000256" key="1">
    <source>
        <dbReference type="SAM" id="Phobius"/>
    </source>
</evidence>
<gene>
    <name evidence="2" type="ORF">GCM10009802_44130</name>
</gene>
<protein>
    <submittedName>
        <fullName evidence="2">TIGR04222 domain-containing membrane protein</fullName>
    </submittedName>
</protein>